<evidence type="ECO:0000256" key="1">
    <source>
        <dbReference type="ARBA" id="ARBA00004651"/>
    </source>
</evidence>
<dbReference type="InterPro" id="IPR011701">
    <property type="entry name" value="MFS"/>
</dbReference>
<feature type="transmembrane region" description="Helical" evidence="6">
    <location>
        <begin position="30"/>
        <end position="49"/>
    </location>
</feature>
<evidence type="ECO:0000313" key="7">
    <source>
        <dbReference type="EMBL" id="CAB4923878.1"/>
    </source>
</evidence>
<keyword evidence="2" id="KW-1003">Cell membrane</keyword>
<organism evidence="7">
    <name type="scientific">freshwater metagenome</name>
    <dbReference type="NCBI Taxonomy" id="449393"/>
    <lineage>
        <taxon>unclassified sequences</taxon>
        <taxon>metagenomes</taxon>
        <taxon>ecological metagenomes</taxon>
    </lineage>
</organism>
<reference evidence="7" key="1">
    <citation type="submission" date="2020-05" db="EMBL/GenBank/DDBJ databases">
        <authorList>
            <person name="Chiriac C."/>
            <person name="Salcher M."/>
            <person name="Ghai R."/>
            <person name="Kavagutti S V."/>
        </authorList>
    </citation>
    <scope>NUCLEOTIDE SEQUENCE</scope>
</reference>
<feature type="transmembrane region" description="Helical" evidence="6">
    <location>
        <begin position="265"/>
        <end position="284"/>
    </location>
</feature>
<feature type="transmembrane region" description="Helical" evidence="6">
    <location>
        <begin position="361"/>
        <end position="385"/>
    </location>
</feature>
<gene>
    <name evidence="7" type="ORF">UFOPK3720_00373</name>
</gene>
<dbReference type="AlphaFoldDB" id="A0A6J7HZF7"/>
<dbReference type="GO" id="GO:0005886">
    <property type="term" value="C:plasma membrane"/>
    <property type="evidence" value="ECO:0007669"/>
    <property type="project" value="UniProtKB-SubCell"/>
</dbReference>
<feature type="transmembrane region" description="Helical" evidence="6">
    <location>
        <begin position="296"/>
        <end position="315"/>
    </location>
</feature>
<feature type="transmembrane region" description="Helical" evidence="6">
    <location>
        <begin position="391"/>
        <end position="410"/>
    </location>
</feature>
<dbReference type="PANTHER" id="PTHR23513">
    <property type="entry name" value="INTEGRAL MEMBRANE EFFLUX PROTEIN-RELATED"/>
    <property type="match status" value="1"/>
</dbReference>
<keyword evidence="4 6" id="KW-1133">Transmembrane helix</keyword>
<evidence type="ECO:0000256" key="3">
    <source>
        <dbReference type="ARBA" id="ARBA00022692"/>
    </source>
</evidence>
<feature type="transmembrane region" description="Helical" evidence="6">
    <location>
        <begin position="163"/>
        <end position="179"/>
    </location>
</feature>
<keyword evidence="3 6" id="KW-0812">Transmembrane</keyword>
<feature type="transmembrane region" description="Helical" evidence="6">
    <location>
        <begin position="94"/>
        <end position="115"/>
    </location>
</feature>
<protein>
    <submittedName>
        <fullName evidence="7">Unannotated protein</fullName>
    </submittedName>
</protein>
<accession>A0A6J7HZF7</accession>
<keyword evidence="5 6" id="KW-0472">Membrane</keyword>
<evidence type="ECO:0000256" key="2">
    <source>
        <dbReference type="ARBA" id="ARBA00022475"/>
    </source>
</evidence>
<feature type="transmembrane region" description="Helical" evidence="6">
    <location>
        <begin position="121"/>
        <end position="143"/>
    </location>
</feature>
<dbReference type="PANTHER" id="PTHR23513:SF11">
    <property type="entry name" value="STAPHYLOFERRIN A TRANSPORTER"/>
    <property type="match status" value="1"/>
</dbReference>
<dbReference type="Gene3D" id="1.20.1250.20">
    <property type="entry name" value="MFS general substrate transporter like domains"/>
    <property type="match status" value="1"/>
</dbReference>
<name>A0A6J7HZF7_9ZZZZ</name>
<evidence type="ECO:0000256" key="5">
    <source>
        <dbReference type="ARBA" id="ARBA00023136"/>
    </source>
</evidence>
<comment type="subcellular location">
    <subcellularLocation>
        <location evidence="1">Cell membrane</location>
        <topology evidence="1">Multi-pass membrane protein</topology>
    </subcellularLocation>
</comment>
<feature type="transmembrane region" description="Helical" evidence="6">
    <location>
        <begin position="233"/>
        <end position="253"/>
    </location>
</feature>
<dbReference type="Pfam" id="PF07690">
    <property type="entry name" value="MFS_1"/>
    <property type="match status" value="1"/>
</dbReference>
<feature type="transmembrane region" description="Helical" evidence="6">
    <location>
        <begin position="69"/>
        <end position="87"/>
    </location>
</feature>
<evidence type="ECO:0000256" key="6">
    <source>
        <dbReference type="SAM" id="Phobius"/>
    </source>
</evidence>
<proteinExistence type="predicted"/>
<evidence type="ECO:0000256" key="4">
    <source>
        <dbReference type="ARBA" id="ARBA00022989"/>
    </source>
</evidence>
<sequence>MAHTAASKASELTPLPQASVFQQLQATPRIYAYLGVLIGAAVCLGAREVARWQYIDETFTDEWGLGETAAVAAIAVAVVSLTLGRILDRRDPRPYVMVALALSVVSNGLVGLLLLQGPLAIWLTLVAAAIDGAALGVGGVALLKTQAALVVPGAEGAAEILNVLRLGIGGVLGAVLAGLSPDPAWTLLGSVPILLVSSALLWRVMRPIQPRIPPPGTSKDRTSLLAYLRSSPLLTRVVGVDLILALVIPTQLVNLVLTNLNAPEIASLSIASGMVGVLAGRMALTLAGFRGNPRVILLVTVGSLCLLQLVGVLSLTDQWLQSQPLALPLIVILGSMASTYAQGLLAAIIQQEVTENYRGRLGSILVAGRNILISVGALTGALGAATLGSQWLILLLAFSLLLVIALTRGFKVLART</sequence>
<feature type="transmembrane region" description="Helical" evidence="6">
    <location>
        <begin position="327"/>
        <end position="349"/>
    </location>
</feature>
<dbReference type="SUPFAM" id="SSF103473">
    <property type="entry name" value="MFS general substrate transporter"/>
    <property type="match status" value="1"/>
</dbReference>
<dbReference type="EMBL" id="CAFBNB010000046">
    <property type="protein sequence ID" value="CAB4923878.1"/>
    <property type="molecule type" value="Genomic_DNA"/>
</dbReference>
<dbReference type="InterPro" id="IPR036259">
    <property type="entry name" value="MFS_trans_sf"/>
</dbReference>
<feature type="transmembrane region" description="Helical" evidence="6">
    <location>
        <begin position="185"/>
        <end position="202"/>
    </location>
</feature>
<dbReference type="GO" id="GO:0022857">
    <property type="term" value="F:transmembrane transporter activity"/>
    <property type="evidence" value="ECO:0007669"/>
    <property type="project" value="InterPro"/>
</dbReference>